<proteinExistence type="predicted"/>
<comment type="caution">
    <text evidence="1">The sequence shown here is derived from an EMBL/GenBank/DDBJ whole genome shotgun (WGS) entry which is preliminary data.</text>
</comment>
<sequence>MSNYMYVLSICCLPNEAYLYIMSRFFFLFSVLLISHSALSTTLTVRLCSICTTLFYVLFVDGPQGLHAKVLVTNRGGEVYTVKLKSIGEENNSINEITFKVTVLYKF</sequence>
<evidence type="ECO:0000313" key="2">
    <source>
        <dbReference type="Proteomes" id="UP000886653"/>
    </source>
</evidence>
<reference evidence="1" key="1">
    <citation type="submission" date="2013-11" db="EMBL/GenBank/DDBJ databases">
        <title>Genome sequence of the fusiform rust pathogen reveals effectors for host alternation and coevolution with pine.</title>
        <authorList>
            <consortium name="DOE Joint Genome Institute"/>
            <person name="Smith K."/>
            <person name="Pendleton A."/>
            <person name="Kubisiak T."/>
            <person name="Anderson C."/>
            <person name="Salamov A."/>
            <person name="Aerts A."/>
            <person name="Riley R."/>
            <person name="Clum A."/>
            <person name="Lindquist E."/>
            <person name="Ence D."/>
            <person name="Campbell M."/>
            <person name="Kronenberg Z."/>
            <person name="Feau N."/>
            <person name="Dhillon B."/>
            <person name="Hamelin R."/>
            <person name="Burleigh J."/>
            <person name="Smith J."/>
            <person name="Yandell M."/>
            <person name="Nelson C."/>
            <person name="Grigoriev I."/>
            <person name="Davis J."/>
        </authorList>
    </citation>
    <scope>NUCLEOTIDE SEQUENCE</scope>
    <source>
        <strain evidence="1">G11</strain>
    </source>
</reference>
<dbReference type="AlphaFoldDB" id="A0A9P6NVF6"/>
<name>A0A9P6NVF6_9BASI</name>
<evidence type="ECO:0000313" key="1">
    <source>
        <dbReference type="EMBL" id="KAG0151038.1"/>
    </source>
</evidence>
<gene>
    <name evidence="1" type="ORF">CROQUDRAFT_598365</name>
</gene>
<protein>
    <submittedName>
        <fullName evidence="1">Uncharacterized protein</fullName>
    </submittedName>
</protein>
<accession>A0A9P6NVF6</accession>
<dbReference type="EMBL" id="MU167215">
    <property type="protein sequence ID" value="KAG0151038.1"/>
    <property type="molecule type" value="Genomic_DNA"/>
</dbReference>
<dbReference type="Proteomes" id="UP000886653">
    <property type="component" value="Unassembled WGS sequence"/>
</dbReference>
<organism evidence="1 2">
    <name type="scientific">Cronartium quercuum f. sp. fusiforme G11</name>
    <dbReference type="NCBI Taxonomy" id="708437"/>
    <lineage>
        <taxon>Eukaryota</taxon>
        <taxon>Fungi</taxon>
        <taxon>Dikarya</taxon>
        <taxon>Basidiomycota</taxon>
        <taxon>Pucciniomycotina</taxon>
        <taxon>Pucciniomycetes</taxon>
        <taxon>Pucciniales</taxon>
        <taxon>Coleosporiaceae</taxon>
        <taxon>Cronartium</taxon>
    </lineage>
</organism>
<keyword evidence="2" id="KW-1185">Reference proteome</keyword>